<dbReference type="EMBL" id="QWDD01000001">
    <property type="protein sequence ID" value="RNJ49229.1"/>
    <property type="molecule type" value="Genomic_DNA"/>
</dbReference>
<gene>
    <name evidence="1" type="ORF">D1O30_06080</name>
</gene>
<sequence length="220" mass="24119">MTYISWAAMYEGSSDAAYFEVLLPRVMQEIVALHGERAVTVPNTAAATFSRGPVNDVARSICGAREAFHLVFIHSDTGGRNLEEQLTLRSCAYCAAIQRECDWPASRCVVIAPRHETEAWILADPGAVTDALGWRGSSDSIGLPTNGSAAEGLQDPKITLEQAVRQVRGRRSGRPQQYFAAIAQRQELRELRGATSFRSFEAALYSALVDLGCVRRRDSD</sequence>
<name>A0A3M9XLS2_9HYPH</name>
<comment type="caution">
    <text evidence="1">The sequence shown here is derived from an EMBL/GenBank/DDBJ whole genome shotgun (WGS) entry which is preliminary data.</text>
</comment>
<protein>
    <submittedName>
        <fullName evidence="1">DUF4276 family protein</fullName>
    </submittedName>
</protein>
<accession>A0A3M9XLS2</accession>
<evidence type="ECO:0000313" key="1">
    <source>
        <dbReference type="EMBL" id="RNJ49229.1"/>
    </source>
</evidence>
<proteinExistence type="predicted"/>
<dbReference type="Proteomes" id="UP000268623">
    <property type="component" value="Unassembled WGS sequence"/>
</dbReference>
<dbReference type="OrthoDB" id="7596770at2"/>
<reference evidence="1 2" key="1">
    <citation type="submission" date="2018-08" db="EMBL/GenBank/DDBJ databases">
        <title>Genome sequence of Methylocystis hirsuta CSC1, a methanotroph able to accumulate PHAs.</title>
        <authorList>
            <person name="Bordel S."/>
            <person name="Rodriguez E."/>
            <person name="Gancedo J."/>
            <person name="Munoz R."/>
        </authorList>
    </citation>
    <scope>NUCLEOTIDE SEQUENCE [LARGE SCALE GENOMIC DNA]</scope>
    <source>
        <strain evidence="1 2">CSC1</strain>
    </source>
</reference>
<keyword evidence="2" id="KW-1185">Reference proteome</keyword>
<organism evidence="1 2">
    <name type="scientific">Methylocystis hirsuta</name>
    <dbReference type="NCBI Taxonomy" id="369798"/>
    <lineage>
        <taxon>Bacteria</taxon>
        <taxon>Pseudomonadati</taxon>
        <taxon>Pseudomonadota</taxon>
        <taxon>Alphaproteobacteria</taxon>
        <taxon>Hyphomicrobiales</taxon>
        <taxon>Methylocystaceae</taxon>
        <taxon>Methylocystis</taxon>
    </lineage>
</organism>
<evidence type="ECO:0000313" key="2">
    <source>
        <dbReference type="Proteomes" id="UP000268623"/>
    </source>
</evidence>
<dbReference type="AlphaFoldDB" id="A0A3M9XLS2"/>